<gene>
    <name evidence="2" type="ORF">C922_03605</name>
</gene>
<sequence>MASYLDNHLRKYLKGENIGTHQYGSGMDRISFNYPPKGQTGEYIPQRFRSLIKSAKNSQLHRGGDHNDNNVLEKDNPPAGI</sequence>
<dbReference type="RefSeq" id="XP_008817419.1">
    <property type="nucleotide sequence ID" value="XM_008819197.1"/>
</dbReference>
<evidence type="ECO:0000313" key="2">
    <source>
        <dbReference type="EMBL" id="EUD65881.1"/>
    </source>
</evidence>
<evidence type="ECO:0000256" key="1">
    <source>
        <dbReference type="SAM" id="MobiDB-lite"/>
    </source>
</evidence>
<dbReference type="EMBL" id="KI965475">
    <property type="protein sequence ID" value="EUD65881.1"/>
    <property type="molecule type" value="Genomic_DNA"/>
</dbReference>
<proteinExistence type="predicted"/>
<dbReference type="AlphaFoldDB" id="W7AKL4"/>
<dbReference type="VEuPathDB" id="PlasmoDB:C922_03605"/>
<reference evidence="2 3" key="1">
    <citation type="submission" date="2013-02" db="EMBL/GenBank/DDBJ databases">
        <title>The Genome Sequence of Plasmodium inui San Antonio 1.</title>
        <authorList>
            <consortium name="The Broad Institute Genome Sequencing Platform"/>
            <consortium name="The Broad Institute Genome Sequencing Center for Infectious Disease"/>
            <person name="Neafsey D."/>
            <person name="Cheeseman I."/>
            <person name="Volkman S."/>
            <person name="Adams J."/>
            <person name="Walker B."/>
            <person name="Young S.K."/>
            <person name="Zeng Q."/>
            <person name="Gargeya S."/>
            <person name="Fitzgerald M."/>
            <person name="Haas B."/>
            <person name="Abouelleil A."/>
            <person name="Alvarado L."/>
            <person name="Arachchi H.M."/>
            <person name="Berlin A.M."/>
            <person name="Chapman S.B."/>
            <person name="Dewar J."/>
            <person name="Goldberg J."/>
            <person name="Griggs A."/>
            <person name="Gujja S."/>
            <person name="Hansen M."/>
            <person name="Howarth C."/>
            <person name="Imamovic A."/>
            <person name="Larimer J."/>
            <person name="McCowan C."/>
            <person name="Murphy C."/>
            <person name="Neiman D."/>
            <person name="Pearson M."/>
            <person name="Priest M."/>
            <person name="Roberts A."/>
            <person name="Saif S."/>
            <person name="Shea T."/>
            <person name="Sisk P."/>
            <person name="Sykes S."/>
            <person name="Wortman J."/>
            <person name="Nusbaum C."/>
            <person name="Birren B."/>
        </authorList>
    </citation>
    <scope>NUCLEOTIDE SEQUENCE [LARGE SCALE GENOMIC DNA]</scope>
    <source>
        <strain evidence="2 3">San Antonio 1</strain>
    </source>
</reference>
<name>W7AKL4_9APIC</name>
<organism evidence="2 3">
    <name type="scientific">Plasmodium inui San Antonio 1</name>
    <dbReference type="NCBI Taxonomy" id="1237626"/>
    <lineage>
        <taxon>Eukaryota</taxon>
        <taxon>Sar</taxon>
        <taxon>Alveolata</taxon>
        <taxon>Apicomplexa</taxon>
        <taxon>Aconoidasida</taxon>
        <taxon>Haemosporida</taxon>
        <taxon>Plasmodiidae</taxon>
        <taxon>Plasmodium</taxon>
        <taxon>Plasmodium (Plasmodium)</taxon>
    </lineage>
</organism>
<dbReference type="Proteomes" id="UP000030640">
    <property type="component" value="Unassembled WGS sequence"/>
</dbReference>
<protein>
    <submittedName>
        <fullName evidence="2">Uncharacterized protein</fullName>
    </submittedName>
</protein>
<dbReference type="GeneID" id="20038879"/>
<evidence type="ECO:0000313" key="3">
    <source>
        <dbReference type="Proteomes" id="UP000030640"/>
    </source>
</evidence>
<accession>W7AKL4</accession>
<feature type="region of interest" description="Disordered" evidence="1">
    <location>
        <begin position="56"/>
        <end position="81"/>
    </location>
</feature>
<keyword evidence="3" id="KW-1185">Reference proteome</keyword>
<feature type="compositionally biased region" description="Basic and acidic residues" evidence="1">
    <location>
        <begin position="62"/>
        <end position="81"/>
    </location>
</feature>